<reference evidence="2 3" key="1">
    <citation type="submission" date="2018-11" db="EMBL/GenBank/DDBJ databases">
        <authorList>
            <person name="Zhou Z."/>
            <person name="Wang G."/>
        </authorList>
    </citation>
    <scope>NUCLEOTIDE SEQUENCE [LARGE SCALE GENOMIC DNA]</scope>
    <source>
        <strain evidence="2 3">KCTC42998</strain>
    </source>
</reference>
<dbReference type="OrthoDB" id="960003at2"/>
<keyword evidence="1" id="KW-0732">Signal</keyword>
<proteinExistence type="predicted"/>
<keyword evidence="3" id="KW-1185">Reference proteome</keyword>
<accession>A0A3P1CPX8</accession>
<evidence type="ECO:0000313" key="3">
    <source>
        <dbReference type="Proteomes" id="UP000274271"/>
    </source>
</evidence>
<protein>
    <recommendedName>
        <fullName evidence="4">Secretion system C-terminal sorting domain-containing protein</fullName>
    </recommendedName>
</protein>
<dbReference type="EMBL" id="RQJP01000002">
    <property type="protein sequence ID" value="RRB15116.1"/>
    <property type="molecule type" value="Genomic_DNA"/>
</dbReference>
<feature type="signal peptide" evidence="1">
    <location>
        <begin position="1"/>
        <end position="24"/>
    </location>
</feature>
<dbReference type="AlphaFoldDB" id="A0A3P1CPX8"/>
<gene>
    <name evidence="2" type="ORF">EHT87_11225</name>
</gene>
<dbReference type="RefSeq" id="WP_124906720.1">
    <property type="nucleotide sequence ID" value="NZ_RQJP01000002.1"/>
</dbReference>
<feature type="chain" id="PRO_5018065441" description="Secretion system C-terminal sorting domain-containing protein" evidence="1">
    <location>
        <begin position="25"/>
        <end position="135"/>
    </location>
</feature>
<name>A0A3P1CPX8_9BACT</name>
<evidence type="ECO:0000256" key="1">
    <source>
        <dbReference type="SAM" id="SignalP"/>
    </source>
</evidence>
<evidence type="ECO:0000313" key="2">
    <source>
        <dbReference type="EMBL" id="RRB15116.1"/>
    </source>
</evidence>
<sequence>MKTLFNSLLVASLLTFVGFSVSLAETTTFGRPKPVVKPVAYQSSLYTDARGMIRLAVDKQAGGAVEIRLVNTAGKEFFVQRVGKHQQKARIRFDVSGLPDGAYQVVLTNGVTTFASNVVLTTQQPGFSSRLIALK</sequence>
<dbReference type="Proteomes" id="UP000274271">
    <property type="component" value="Unassembled WGS sequence"/>
</dbReference>
<comment type="caution">
    <text evidence="2">The sequence shown here is derived from an EMBL/GenBank/DDBJ whole genome shotgun (WGS) entry which is preliminary data.</text>
</comment>
<evidence type="ECO:0008006" key="4">
    <source>
        <dbReference type="Google" id="ProtNLM"/>
    </source>
</evidence>
<organism evidence="2 3">
    <name type="scientific">Larkinella knui</name>
    <dbReference type="NCBI Taxonomy" id="2025310"/>
    <lineage>
        <taxon>Bacteria</taxon>
        <taxon>Pseudomonadati</taxon>
        <taxon>Bacteroidota</taxon>
        <taxon>Cytophagia</taxon>
        <taxon>Cytophagales</taxon>
        <taxon>Spirosomataceae</taxon>
        <taxon>Larkinella</taxon>
    </lineage>
</organism>